<sequence length="254" mass="27728">MTNRPWIPPIRDLRAVSCNRQVVVAVEITPPSAMSIHQFGSALLRFYSWIRSARPRTTLTLESTCAAYALPISTFRFTSTQKGNGIAWWSTIGTNRRLLTERRPEHPPAMPLFYRVQGKSSSGNNRSRKAEQRDRDKRKLRRPDDREEADLDRQPGSPPQNVPSNPARMDSSAHRESPGSAGGSTASPADTIAHNHAAGALVRACRNCAVAKTKCVARGADSGGDCERYAPYSLLPFALSTCAPRGSGLGVGCR</sequence>
<evidence type="ECO:0000256" key="1">
    <source>
        <dbReference type="SAM" id="MobiDB-lite"/>
    </source>
</evidence>
<evidence type="ECO:0000313" key="3">
    <source>
        <dbReference type="Proteomes" id="UP001360953"/>
    </source>
</evidence>
<proteinExistence type="predicted"/>
<dbReference type="Proteomes" id="UP001360953">
    <property type="component" value="Unassembled WGS sequence"/>
</dbReference>
<dbReference type="GeneID" id="92031409"/>
<feature type="region of interest" description="Disordered" evidence="1">
    <location>
        <begin position="101"/>
        <end position="190"/>
    </location>
</feature>
<keyword evidence="3" id="KW-1185">Reference proteome</keyword>
<accession>A0ABR1L9H2</accession>
<evidence type="ECO:0000313" key="2">
    <source>
        <dbReference type="EMBL" id="KAK7530327.1"/>
    </source>
</evidence>
<dbReference type="RefSeq" id="XP_066650566.1">
    <property type="nucleotide sequence ID" value="XM_066798503.1"/>
</dbReference>
<comment type="caution">
    <text evidence="2">The sequence shown here is derived from an EMBL/GenBank/DDBJ whole genome shotgun (WGS) entry which is preliminary data.</text>
</comment>
<dbReference type="EMBL" id="JBBPEH010000014">
    <property type="protein sequence ID" value="KAK7530327.1"/>
    <property type="molecule type" value="Genomic_DNA"/>
</dbReference>
<feature type="compositionally biased region" description="Basic and acidic residues" evidence="1">
    <location>
        <begin position="128"/>
        <end position="145"/>
    </location>
</feature>
<organism evidence="2 3">
    <name type="scientific">Phyllosticta citribraziliensis</name>
    <dbReference type="NCBI Taxonomy" id="989973"/>
    <lineage>
        <taxon>Eukaryota</taxon>
        <taxon>Fungi</taxon>
        <taxon>Dikarya</taxon>
        <taxon>Ascomycota</taxon>
        <taxon>Pezizomycotina</taxon>
        <taxon>Dothideomycetes</taxon>
        <taxon>Dothideomycetes incertae sedis</taxon>
        <taxon>Botryosphaeriales</taxon>
        <taxon>Phyllostictaceae</taxon>
        <taxon>Phyllosticta</taxon>
    </lineage>
</organism>
<protein>
    <submittedName>
        <fullName evidence="2">Uncharacterized protein</fullName>
    </submittedName>
</protein>
<gene>
    <name evidence="2" type="ORF">J3D65DRAFT_607391</name>
</gene>
<reference evidence="2 3" key="1">
    <citation type="submission" date="2024-04" db="EMBL/GenBank/DDBJ databases">
        <title>Phyllosticta paracitricarpa is synonymous to the EU quarantine fungus P. citricarpa based on phylogenomic analyses.</title>
        <authorList>
            <consortium name="Lawrence Berkeley National Laboratory"/>
            <person name="Van ingen-buijs V.A."/>
            <person name="Van westerhoven A.C."/>
            <person name="Haridas S."/>
            <person name="Skiadas P."/>
            <person name="Martin F."/>
            <person name="Groenewald J.Z."/>
            <person name="Crous P.W."/>
            <person name="Seidl M.F."/>
        </authorList>
    </citation>
    <scope>NUCLEOTIDE SEQUENCE [LARGE SCALE GENOMIC DNA]</scope>
    <source>
        <strain evidence="2 3">CPC 17464</strain>
    </source>
</reference>
<name>A0ABR1L9H2_9PEZI</name>